<dbReference type="InterPro" id="IPR001680">
    <property type="entry name" value="WD40_rpt"/>
</dbReference>
<evidence type="ECO:0000313" key="10">
    <source>
        <dbReference type="Proteomes" id="UP000327439"/>
    </source>
</evidence>
<sequence>MDQSDKLRLLQSYWYSPRRLHDSPTRYHFPGDRFLPNRSLMDLDRAHTLLTNKTTDFKSSKCDEVYQQKLIESQSLNSEGKRIMVFKGSSKSSTKSIRFVDELRQEMATISDNKSKQAPYRSIPKAEMIVLDAPGLLDDYYVNIMSWGKNNVLAVGLGPTLYLWNSVDQRIHKLFHVREEDNWPTSITWSEEARTLAVGYTCSNLQLWDAESSKLIRSLQGHSERITSTAWNGHILTSGSRDKSIINHDSRYSNYQTRYLNSLQKYPSYMILFAVRARNHLASCIKKHSDEVCGLKWSNEGDRLASGGSEKQLYIWEASKMSSSKFLHLFTDHCAAVKALAWCPYQHNVLASGGGWNDRCIRIWNTQKGICIHSIETKAQISGLEWNRHHKEILSSHGYSTGEDQNKLCLWKYPSMTKVGEFGNHEPRIINLCQSPDGVTVVSAVADETLRFWDVFGPPMTGTSMASDLQGLFSSRNSLIR</sequence>
<dbReference type="InterPro" id="IPR033010">
    <property type="entry name" value="Cdc20/Fizzy"/>
</dbReference>
<evidence type="ECO:0000256" key="4">
    <source>
        <dbReference type="ARBA" id="ARBA00022737"/>
    </source>
</evidence>
<dbReference type="PROSITE" id="PS50294">
    <property type="entry name" value="WD_REPEATS_REGION"/>
    <property type="match status" value="2"/>
</dbReference>
<evidence type="ECO:0000256" key="6">
    <source>
        <dbReference type="ARBA" id="ARBA00023306"/>
    </source>
</evidence>
<dbReference type="AlphaFoldDB" id="A0A5J5UZM4"/>
<name>A0A5J5UZM4_GOSBA</name>
<keyword evidence="4" id="KW-0677">Repeat</keyword>
<proteinExistence type="inferred from homology"/>
<protein>
    <recommendedName>
        <fullName evidence="8">CDC20/Fizzy WD40 domain-containing protein</fullName>
    </recommendedName>
</protein>
<dbReference type="PROSITE" id="PS00678">
    <property type="entry name" value="WD_REPEATS_1"/>
    <property type="match status" value="1"/>
</dbReference>
<dbReference type="GO" id="GO:0010997">
    <property type="term" value="F:anaphase-promoting complex binding"/>
    <property type="evidence" value="ECO:0007669"/>
    <property type="project" value="InterPro"/>
</dbReference>
<keyword evidence="3" id="KW-0132">Cell division</keyword>
<evidence type="ECO:0000256" key="2">
    <source>
        <dbReference type="ARBA" id="ARBA00022574"/>
    </source>
</evidence>
<dbReference type="GO" id="GO:0016567">
    <property type="term" value="P:protein ubiquitination"/>
    <property type="evidence" value="ECO:0007669"/>
    <property type="project" value="UniProtKB-UniPathway"/>
</dbReference>
<evidence type="ECO:0000256" key="1">
    <source>
        <dbReference type="ARBA" id="ARBA00006445"/>
    </source>
</evidence>
<dbReference type="Pfam" id="PF24807">
    <property type="entry name" value="WD40_CDC20-Fz"/>
    <property type="match status" value="1"/>
</dbReference>
<keyword evidence="5" id="KW-0498">Mitosis</keyword>
<accession>A0A5J5UZM4</accession>
<dbReference type="Proteomes" id="UP000327439">
    <property type="component" value="Chromosome A07"/>
</dbReference>
<feature type="repeat" description="WD" evidence="7">
    <location>
        <begin position="285"/>
        <end position="326"/>
    </location>
</feature>
<dbReference type="GO" id="GO:0031145">
    <property type="term" value="P:anaphase-promoting complex-dependent catabolic process"/>
    <property type="evidence" value="ECO:0007669"/>
    <property type="project" value="TreeGrafter"/>
</dbReference>
<dbReference type="GO" id="GO:1990757">
    <property type="term" value="F:ubiquitin ligase activator activity"/>
    <property type="evidence" value="ECO:0007669"/>
    <property type="project" value="TreeGrafter"/>
</dbReference>
<dbReference type="Gene3D" id="2.130.10.10">
    <property type="entry name" value="YVTN repeat-like/Quinoprotein amine dehydrogenase"/>
    <property type="match status" value="1"/>
</dbReference>
<dbReference type="SUPFAM" id="SSF50978">
    <property type="entry name" value="WD40 repeat-like"/>
    <property type="match status" value="1"/>
</dbReference>
<feature type="domain" description="CDC20/Fizzy WD40" evidence="8">
    <location>
        <begin position="131"/>
        <end position="453"/>
    </location>
</feature>
<evidence type="ECO:0000313" key="9">
    <source>
        <dbReference type="EMBL" id="KAB2072951.1"/>
    </source>
</evidence>
<dbReference type="InterPro" id="IPR019775">
    <property type="entry name" value="WD40_repeat_CS"/>
</dbReference>
<dbReference type="PANTHER" id="PTHR19918:SF43">
    <property type="entry name" value="CELL DIVISION CYCLE 20.2, COFACTOR OF APC COMPLEX-LIKE ISOFORM X2"/>
    <property type="match status" value="1"/>
</dbReference>
<dbReference type="SMART" id="SM00320">
    <property type="entry name" value="WD40"/>
    <property type="match status" value="6"/>
</dbReference>
<evidence type="ECO:0000256" key="3">
    <source>
        <dbReference type="ARBA" id="ARBA00022618"/>
    </source>
</evidence>
<dbReference type="EMBL" id="CM018208">
    <property type="protein sequence ID" value="KAB2072951.1"/>
    <property type="molecule type" value="Genomic_DNA"/>
</dbReference>
<dbReference type="InterPro" id="IPR015943">
    <property type="entry name" value="WD40/YVTN_repeat-like_dom_sf"/>
</dbReference>
<dbReference type="PANTHER" id="PTHR19918">
    <property type="entry name" value="CELL DIVISION CYCLE 20 CDC20 FIZZY -RELATED"/>
    <property type="match status" value="1"/>
</dbReference>
<dbReference type="OrthoDB" id="10263272at2759"/>
<evidence type="ECO:0000259" key="8">
    <source>
        <dbReference type="Pfam" id="PF24807"/>
    </source>
</evidence>
<dbReference type="GO" id="GO:1905786">
    <property type="term" value="P:positive regulation of anaphase-promoting complex-dependent catabolic process"/>
    <property type="evidence" value="ECO:0007669"/>
    <property type="project" value="TreeGrafter"/>
</dbReference>
<feature type="repeat" description="WD" evidence="7">
    <location>
        <begin position="422"/>
        <end position="455"/>
    </location>
</feature>
<dbReference type="PROSITE" id="PS50082">
    <property type="entry name" value="WD_REPEATS_2"/>
    <property type="match status" value="2"/>
</dbReference>
<organism evidence="9 10">
    <name type="scientific">Gossypium barbadense</name>
    <name type="common">Sea Island cotton</name>
    <name type="synonym">Hibiscus barbadensis</name>
    <dbReference type="NCBI Taxonomy" id="3634"/>
    <lineage>
        <taxon>Eukaryota</taxon>
        <taxon>Viridiplantae</taxon>
        <taxon>Streptophyta</taxon>
        <taxon>Embryophyta</taxon>
        <taxon>Tracheophyta</taxon>
        <taxon>Spermatophyta</taxon>
        <taxon>Magnoliopsida</taxon>
        <taxon>eudicotyledons</taxon>
        <taxon>Gunneridae</taxon>
        <taxon>Pentapetalae</taxon>
        <taxon>rosids</taxon>
        <taxon>malvids</taxon>
        <taxon>Malvales</taxon>
        <taxon>Malvaceae</taxon>
        <taxon>Malvoideae</taxon>
        <taxon>Gossypium</taxon>
    </lineage>
</organism>
<keyword evidence="2 7" id="KW-0853">WD repeat</keyword>
<keyword evidence="10" id="KW-1185">Reference proteome</keyword>
<dbReference type="InterPro" id="IPR056150">
    <property type="entry name" value="WD40_CDC20-Fz"/>
</dbReference>
<dbReference type="GO" id="GO:0005680">
    <property type="term" value="C:anaphase-promoting complex"/>
    <property type="evidence" value="ECO:0007669"/>
    <property type="project" value="TreeGrafter"/>
</dbReference>
<reference evidence="10" key="1">
    <citation type="journal article" date="2020" name="Nat. Genet.">
        <title>Genomic diversifications of five Gossypium allopolyploid species and their impact on cotton improvement.</title>
        <authorList>
            <person name="Chen Z.J."/>
            <person name="Sreedasyam A."/>
            <person name="Ando A."/>
            <person name="Song Q."/>
            <person name="De Santiago L.M."/>
            <person name="Hulse-Kemp A.M."/>
            <person name="Ding M."/>
            <person name="Ye W."/>
            <person name="Kirkbride R.C."/>
            <person name="Jenkins J."/>
            <person name="Plott C."/>
            <person name="Lovell J."/>
            <person name="Lin Y.M."/>
            <person name="Vaughn R."/>
            <person name="Liu B."/>
            <person name="Simpson S."/>
            <person name="Scheffler B.E."/>
            <person name="Wen L."/>
            <person name="Saski C.A."/>
            <person name="Grover C.E."/>
            <person name="Hu G."/>
            <person name="Conover J.L."/>
            <person name="Carlson J.W."/>
            <person name="Shu S."/>
            <person name="Boston L.B."/>
            <person name="Williams M."/>
            <person name="Peterson D.G."/>
            <person name="McGee K."/>
            <person name="Jones D.C."/>
            <person name="Wendel J.F."/>
            <person name="Stelly D.M."/>
            <person name="Grimwood J."/>
            <person name="Schmutz J."/>
        </authorList>
    </citation>
    <scope>NUCLEOTIDE SEQUENCE [LARGE SCALE GENOMIC DNA]</scope>
    <source>
        <strain evidence="10">cv. 3-79</strain>
    </source>
</reference>
<evidence type="ECO:0000256" key="5">
    <source>
        <dbReference type="ARBA" id="ARBA00022776"/>
    </source>
</evidence>
<comment type="similarity">
    <text evidence="1">Belongs to the WD repeat CDC20/Fizzy family.</text>
</comment>
<keyword evidence="6" id="KW-0131">Cell cycle</keyword>
<dbReference type="GO" id="GO:0051301">
    <property type="term" value="P:cell division"/>
    <property type="evidence" value="ECO:0007669"/>
    <property type="project" value="UniProtKB-KW"/>
</dbReference>
<dbReference type="InterPro" id="IPR036322">
    <property type="entry name" value="WD40_repeat_dom_sf"/>
</dbReference>
<dbReference type="UniPathway" id="UPA00143"/>
<evidence type="ECO:0000256" key="7">
    <source>
        <dbReference type="PROSITE-ProRule" id="PRU00221"/>
    </source>
</evidence>
<gene>
    <name evidence="9" type="ORF">ES319_A07G051800v1</name>
</gene>